<dbReference type="Pfam" id="PF04057">
    <property type="entry name" value="Rep-A_N"/>
    <property type="match status" value="1"/>
</dbReference>
<reference evidence="16" key="2">
    <citation type="submission" date="2009-11" db="EMBL/GenBank/DDBJ databases">
        <title>The Genome Sequence of Allomyces macrogynus strain ATCC 38327.</title>
        <authorList>
            <consortium name="The Broad Institute Genome Sequencing Platform"/>
            <person name="Russ C."/>
            <person name="Cuomo C."/>
            <person name="Shea T."/>
            <person name="Young S.K."/>
            <person name="Zeng Q."/>
            <person name="Koehrsen M."/>
            <person name="Haas B."/>
            <person name="Borodovsky M."/>
            <person name="Guigo R."/>
            <person name="Alvarado L."/>
            <person name="Berlin A."/>
            <person name="Borenstein D."/>
            <person name="Chen Z."/>
            <person name="Engels R."/>
            <person name="Freedman E."/>
            <person name="Gellesch M."/>
            <person name="Goldberg J."/>
            <person name="Griggs A."/>
            <person name="Gujja S."/>
            <person name="Heiman D."/>
            <person name="Hepburn T."/>
            <person name="Howarth C."/>
            <person name="Jen D."/>
            <person name="Larson L."/>
            <person name="Lewis B."/>
            <person name="Mehta T."/>
            <person name="Park D."/>
            <person name="Pearson M."/>
            <person name="Roberts A."/>
            <person name="Saif S."/>
            <person name="Shenoy N."/>
            <person name="Sisk P."/>
            <person name="Stolte C."/>
            <person name="Sykes S."/>
            <person name="Walk T."/>
            <person name="White J."/>
            <person name="Yandava C."/>
            <person name="Burger G."/>
            <person name="Gray M.W."/>
            <person name="Holland P.W.H."/>
            <person name="King N."/>
            <person name="Lang F.B.F."/>
            <person name="Roger A.J."/>
            <person name="Ruiz-Trillo I."/>
            <person name="Lander E."/>
            <person name="Nusbaum C."/>
        </authorList>
    </citation>
    <scope>NUCLEOTIDE SEQUENCE [LARGE SCALE GENOMIC DNA]</scope>
    <source>
        <strain evidence="16">ATCC 38327</strain>
    </source>
</reference>
<feature type="domain" description="Replication factor-A protein 1 N-terminal" evidence="12">
    <location>
        <begin position="7"/>
        <end position="114"/>
    </location>
</feature>
<keyword evidence="3 9" id="KW-0235">DNA replication</keyword>
<dbReference type="CDD" id="cd04476">
    <property type="entry name" value="RPA1_DBD_C"/>
    <property type="match status" value="1"/>
</dbReference>
<keyword evidence="7 9" id="KW-0238">DNA-binding</keyword>
<feature type="region of interest" description="Disordered" evidence="10">
    <location>
        <begin position="117"/>
        <end position="178"/>
    </location>
</feature>
<dbReference type="FunFam" id="2.40.50.140:FF:000090">
    <property type="entry name" value="Replication protein A subunit"/>
    <property type="match status" value="1"/>
</dbReference>
<dbReference type="OrthoDB" id="1751331at2759"/>
<dbReference type="NCBIfam" id="TIGR00617">
    <property type="entry name" value="rpa1"/>
    <property type="match status" value="1"/>
</dbReference>
<dbReference type="Pfam" id="PF16900">
    <property type="entry name" value="REPA_OB_2"/>
    <property type="match status" value="1"/>
</dbReference>
<evidence type="ECO:0000313" key="16">
    <source>
        <dbReference type="Proteomes" id="UP000054350"/>
    </source>
</evidence>
<dbReference type="EMBL" id="GG745381">
    <property type="protein sequence ID" value="KNE72602.1"/>
    <property type="molecule type" value="Genomic_DNA"/>
</dbReference>
<comment type="subcellular location">
    <subcellularLocation>
        <location evidence="1 9">Nucleus</location>
    </subcellularLocation>
</comment>
<keyword evidence="5 9" id="KW-0863">Zinc-finger</keyword>
<dbReference type="InterPro" id="IPR031657">
    <property type="entry name" value="REPA_OB_2"/>
</dbReference>
<organism evidence="15 16">
    <name type="scientific">Allomyces macrogynus (strain ATCC 38327)</name>
    <name type="common">Allomyces javanicus var. macrogynus</name>
    <dbReference type="NCBI Taxonomy" id="578462"/>
    <lineage>
        <taxon>Eukaryota</taxon>
        <taxon>Fungi</taxon>
        <taxon>Fungi incertae sedis</taxon>
        <taxon>Blastocladiomycota</taxon>
        <taxon>Blastocladiomycetes</taxon>
        <taxon>Blastocladiales</taxon>
        <taxon>Blastocladiaceae</taxon>
        <taxon>Allomyces</taxon>
    </lineage>
</organism>
<dbReference type="VEuPathDB" id="FungiDB:AMAG_17045"/>
<evidence type="ECO:0000259" key="11">
    <source>
        <dbReference type="Pfam" id="PF01336"/>
    </source>
</evidence>
<evidence type="ECO:0000313" key="15">
    <source>
        <dbReference type="EMBL" id="KNE72602.1"/>
    </source>
</evidence>
<feature type="region of interest" description="Disordered" evidence="10">
    <location>
        <begin position="207"/>
        <end position="237"/>
    </location>
</feature>
<evidence type="ECO:0000256" key="9">
    <source>
        <dbReference type="RuleBase" id="RU364130"/>
    </source>
</evidence>
<name>A0A0L0TCY7_ALLM3</name>
<evidence type="ECO:0000256" key="3">
    <source>
        <dbReference type="ARBA" id="ARBA00022705"/>
    </source>
</evidence>
<dbReference type="GO" id="GO:0006310">
    <property type="term" value="P:DNA recombination"/>
    <property type="evidence" value="ECO:0007669"/>
    <property type="project" value="InterPro"/>
</dbReference>
<evidence type="ECO:0000256" key="6">
    <source>
        <dbReference type="ARBA" id="ARBA00022833"/>
    </source>
</evidence>
<evidence type="ECO:0000256" key="10">
    <source>
        <dbReference type="SAM" id="MobiDB-lite"/>
    </source>
</evidence>
<evidence type="ECO:0000256" key="5">
    <source>
        <dbReference type="ARBA" id="ARBA00022771"/>
    </source>
</evidence>
<feature type="domain" description="Replication protein A OB" evidence="14">
    <location>
        <begin position="362"/>
        <end position="459"/>
    </location>
</feature>
<dbReference type="GO" id="GO:0000781">
    <property type="term" value="C:chromosome, telomeric region"/>
    <property type="evidence" value="ECO:0007669"/>
    <property type="project" value="UniProtKB-ARBA"/>
</dbReference>
<evidence type="ECO:0000256" key="7">
    <source>
        <dbReference type="ARBA" id="ARBA00023125"/>
    </source>
</evidence>
<feature type="compositionally biased region" description="Low complexity" evidence="10">
    <location>
        <begin position="214"/>
        <end position="232"/>
    </location>
</feature>
<dbReference type="eggNOG" id="KOG0851">
    <property type="taxonomic scope" value="Eukaryota"/>
</dbReference>
<dbReference type="STRING" id="578462.A0A0L0TCY7"/>
<dbReference type="GO" id="GO:0006281">
    <property type="term" value="P:DNA repair"/>
    <property type="evidence" value="ECO:0007669"/>
    <property type="project" value="InterPro"/>
</dbReference>
<gene>
    <name evidence="15" type="ORF">AMAG_17045</name>
</gene>
<keyword evidence="8 9" id="KW-0539">Nucleus</keyword>
<dbReference type="InterPro" id="IPR007199">
    <property type="entry name" value="Rep_factor-A_N"/>
</dbReference>
<sequence>MQQLPPLSAGAVEANMRSGAPFAVTGAILQVVQMRPIASNKPGAPPVTTDPSTERWRGVLSDGIYGMNVIFASALVPSMRNKVIDKNTVIRVDNSMDNMVNDTRLPIILSATVLGHSPTRIGEPQQWPTKTTAGAGAGHQPPQQQHHLQQQAASSYVPAAPAAAYAPPTTSSTGGYENTSNYGSGATNSYGAPATTTAPTTSSYNSGGYGSTAGHGSSTATPAAPSSSSTSTLAGRPTQSIASLSPYVNAWCIRGRVTQKGDMKHYTNARGEGHLFNFTIADESCDIRVTLFNQDADRYFEQIKEGRVYLVQSGRVSLANRRFNSTQSEYEITAERATVIEEVNDARIASAIPAIQLNPVPIADLAQVEPNTTVDVLGIVTDIGPLSTIVSKATQRELTKRDVTIADQSAYSVRLTLWGKQAENVTFHEGQVLGVRHAKVGDFGGRSLSTLMSSTLAANPDLPDAHAMQGWWDAQGSTMALMTHQGAGGGGGAVGGVGGGLGGTGLGAADRNDVTLLCDVQDPAMGATKPEYYTTDSYITFIRPLNMMYPACQSEGCSKKVTFTGSGWRCEKCSVEHDAPEYRYIMTINVTDATDQVWLQAFNEAAQTILGKTASELNYLKEANPAEHDRVVQEAMFRPMRFRVRVKQETFQDEARARHAIIECQYLDVSGQAVIQAALAAKKLVAMYDGQ</sequence>
<dbReference type="InterPro" id="IPR047192">
    <property type="entry name" value="Euk_RPA1_DBD_C"/>
</dbReference>
<dbReference type="Pfam" id="PF01336">
    <property type="entry name" value="tRNA_anti-codon"/>
    <property type="match status" value="1"/>
</dbReference>
<evidence type="ECO:0000256" key="4">
    <source>
        <dbReference type="ARBA" id="ARBA00022723"/>
    </source>
</evidence>
<evidence type="ECO:0000256" key="2">
    <source>
        <dbReference type="ARBA" id="ARBA00005690"/>
    </source>
</evidence>
<comment type="function">
    <text evidence="9">As part of the replication protein A (RPA/RP-A), a single-stranded DNA-binding heterotrimeric complex, may play an essential role in DNA replication, recombination and repair. Binds and stabilizes single-stranded DNA intermediates, preventing complementary DNA reannealing and recruiting different proteins involved in DNA metabolism.</text>
</comment>
<proteinExistence type="inferred from homology"/>
<dbReference type="SUPFAM" id="SSF50249">
    <property type="entry name" value="Nucleic acid-binding proteins"/>
    <property type="match status" value="4"/>
</dbReference>
<dbReference type="AlphaFoldDB" id="A0A0L0TCY7"/>
<keyword evidence="4 9" id="KW-0479">Metal-binding</keyword>
<dbReference type="PANTHER" id="PTHR47165:SF4">
    <property type="entry name" value="OS03G0429900 PROTEIN"/>
    <property type="match status" value="1"/>
</dbReference>
<comment type="similarity">
    <text evidence="2 9">Belongs to the replication factor A protein 1 family.</text>
</comment>
<accession>A0A0L0TCY7</accession>
<feature type="domain" description="Replication factor A C-terminal" evidence="13">
    <location>
        <begin position="532"/>
        <end position="671"/>
    </location>
</feature>
<dbReference type="GO" id="GO:0008270">
    <property type="term" value="F:zinc ion binding"/>
    <property type="evidence" value="ECO:0007669"/>
    <property type="project" value="UniProtKB-KW"/>
</dbReference>
<keyword evidence="6 9" id="KW-0862">Zinc</keyword>
<reference evidence="15 16" key="1">
    <citation type="submission" date="2009-11" db="EMBL/GenBank/DDBJ databases">
        <title>Annotation of Allomyces macrogynus ATCC 38327.</title>
        <authorList>
            <consortium name="The Broad Institute Genome Sequencing Platform"/>
            <person name="Russ C."/>
            <person name="Cuomo C."/>
            <person name="Burger G."/>
            <person name="Gray M.W."/>
            <person name="Holland P.W.H."/>
            <person name="King N."/>
            <person name="Lang F.B.F."/>
            <person name="Roger A.J."/>
            <person name="Ruiz-Trillo I."/>
            <person name="Young S.K."/>
            <person name="Zeng Q."/>
            <person name="Gargeya S."/>
            <person name="Fitzgerald M."/>
            <person name="Haas B."/>
            <person name="Abouelleil A."/>
            <person name="Alvarado L."/>
            <person name="Arachchi H.M."/>
            <person name="Berlin A."/>
            <person name="Chapman S.B."/>
            <person name="Gearin G."/>
            <person name="Goldberg J."/>
            <person name="Griggs A."/>
            <person name="Gujja S."/>
            <person name="Hansen M."/>
            <person name="Heiman D."/>
            <person name="Howarth C."/>
            <person name="Larimer J."/>
            <person name="Lui A."/>
            <person name="MacDonald P.J.P."/>
            <person name="McCowen C."/>
            <person name="Montmayeur A."/>
            <person name="Murphy C."/>
            <person name="Neiman D."/>
            <person name="Pearson M."/>
            <person name="Priest M."/>
            <person name="Roberts A."/>
            <person name="Saif S."/>
            <person name="Shea T."/>
            <person name="Sisk P."/>
            <person name="Stolte C."/>
            <person name="Sykes S."/>
            <person name="Wortman J."/>
            <person name="Nusbaum C."/>
            <person name="Birren B."/>
        </authorList>
    </citation>
    <scope>NUCLEOTIDE SEQUENCE [LARGE SCALE GENOMIC DNA]</scope>
    <source>
        <strain evidence="15 16">ATCC 38327</strain>
    </source>
</reference>
<protein>
    <recommendedName>
        <fullName evidence="9">Replication protein A subunit</fullName>
    </recommendedName>
</protein>
<dbReference type="FunFam" id="2.40.50.140:FF:000041">
    <property type="entry name" value="Replication protein A subunit"/>
    <property type="match status" value="1"/>
</dbReference>
<dbReference type="PANTHER" id="PTHR47165">
    <property type="entry name" value="OS03G0429900 PROTEIN"/>
    <property type="match status" value="1"/>
</dbReference>
<dbReference type="GO" id="GO:0007004">
    <property type="term" value="P:telomere maintenance via telomerase"/>
    <property type="evidence" value="ECO:0007669"/>
    <property type="project" value="UniProtKB-ARBA"/>
</dbReference>
<dbReference type="InterPro" id="IPR013955">
    <property type="entry name" value="Rep_factor-A_C"/>
</dbReference>
<comment type="subunit">
    <text evidence="9">Component of the heterotrimeric canonical replication protein A complex (RPA).</text>
</comment>
<feature type="compositionally biased region" description="Low complexity" evidence="10">
    <location>
        <begin position="138"/>
        <end position="173"/>
    </location>
</feature>
<dbReference type="InterPro" id="IPR004365">
    <property type="entry name" value="NA-bd_OB_tRNA"/>
</dbReference>
<feature type="domain" description="OB" evidence="11">
    <location>
        <begin position="251"/>
        <end position="340"/>
    </location>
</feature>
<dbReference type="CDD" id="cd04474">
    <property type="entry name" value="RPA1_DBD_A"/>
    <property type="match status" value="1"/>
</dbReference>
<evidence type="ECO:0000256" key="8">
    <source>
        <dbReference type="ARBA" id="ARBA00023242"/>
    </source>
</evidence>
<dbReference type="FunFam" id="2.40.50.140:FF:000064">
    <property type="entry name" value="Replication protein A subunit"/>
    <property type="match status" value="1"/>
</dbReference>
<dbReference type="Proteomes" id="UP000054350">
    <property type="component" value="Unassembled WGS sequence"/>
</dbReference>
<evidence type="ECO:0000259" key="12">
    <source>
        <dbReference type="Pfam" id="PF04057"/>
    </source>
</evidence>
<evidence type="ECO:0000256" key="1">
    <source>
        <dbReference type="ARBA" id="ARBA00004123"/>
    </source>
</evidence>
<dbReference type="Pfam" id="PF08646">
    <property type="entry name" value="Rep_fac-A_C"/>
    <property type="match status" value="1"/>
</dbReference>
<dbReference type="InterPro" id="IPR004591">
    <property type="entry name" value="Rfa1"/>
</dbReference>
<dbReference type="InterPro" id="IPR012340">
    <property type="entry name" value="NA-bd_OB-fold"/>
</dbReference>
<evidence type="ECO:0000259" key="13">
    <source>
        <dbReference type="Pfam" id="PF08646"/>
    </source>
</evidence>
<dbReference type="GO" id="GO:0006260">
    <property type="term" value="P:DNA replication"/>
    <property type="evidence" value="ECO:0007669"/>
    <property type="project" value="UniProtKB-KW"/>
</dbReference>
<dbReference type="GO" id="GO:0003677">
    <property type="term" value="F:DNA binding"/>
    <property type="evidence" value="ECO:0007669"/>
    <property type="project" value="UniProtKB-KW"/>
</dbReference>
<dbReference type="CDD" id="cd04475">
    <property type="entry name" value="RPA1_DBD_B"/>
    <property type="match status" value="1"/>
</dbReference>
<dbReference type="Gene3D" id="2.40.50.140">
    <property type="entry name" value="Nucleic acid-binding proteins"/>
    <property type="match status" value="4"/>
</dbReference>
<keyword evidence="16" id="KW-1185">Reference proteome</keyword>
<dbReference type="GO" id="GO:0005662">
    <property type="term" value="C:DNA replication factor A complex"/>
    <property type="evidence" value="ECO:0007669"/>
    <property type="project" value="UniProtKB-ARBA"/>
</dbReference>
<evidence type="ECO:0000259" key="14">
    <source>
        <dbReference type="Pfam" id="PF16900"/>
    </source>
</evidence>